<keyword evidence="3 6" id="KW-0378">Hydrolase</keyword>
<dbReference type="Gene3D" id="3.40.50.1820">
    <property type="entry name" value="alpha/beta hydrolase"/>
    <property type="match status" value="2"/>
</dbReference>
<evidence type="ECO:0000256" key="5">
    <source>
        <dbReference type="ARBA" id="ARBA00023098"/>
    </source>
</evidence>
<dbReference type="HOGENOM" id="CLU_358798_0_0_1"/>
<dbReference type="Pfam" id="PF01764">
    <property type="entry name" value="Lipase_3"/>
    <property type="match status" value="2"/>
</dbReference>
<evidence type="ECO:0000313" key="9">
    <source>
        <dbReference type="Proteomes" id="UP000008021"/>
    </source>
</evidence>
<dbReference type="CDD" id="cd00519">
    <property type="entry name" value="Lipase_3"/>
    <property type="match status" value="2"/>
</dbReference>
<dbReference type="AlphaFoldDB" id="A0A0E0C5D5"/>
<dbReference type="InterPro" id="IPR033556">
    <property type="entry name" value="PLA"/>
</dbReference>
<protein>
    <recommendedName>
        <fullName evidence="6">Phospholipase A1</fullName>
        <ecNumber evidence="6">3.1.1.-</ecNumber>
    </recommendedName>
</protein>
<evidence type="ECO:0000259" key="7">
    <source>
        <dbReference type="Pfam" id="PF01764"/>
    </source>
</evidence>
<keyword evidence="4 6" id="KW-0442">Lipid degradation</keyword>
<dbReference type="FunFam" id="3.40.50.1820:FF:000065">
    <property type="entry name" value="Phospholipase A1-II 3"/>
    <property type="match status" value="1"/>
</dbReference>
<dbReference type="EC" id="3.1.1.-" evidence="6"/>
<proteinExistence type="inferred from homology"/>
<evidence type="ECO:0000256" key="3">
    <source>
        <dbReference type="ARBA" id="ARBA00022801"/>
    </source>
</evidence>
<evidence type="ECO:0000256" key="4">
    <source>
        <dbReference type="ARBA" id="ARBA00022963"/>
    </source>
</evidence>
<sequence length="784" mass="87384">MSSLRGLGNIARRWRELNGVSYWKGLLDPLDVDLRNNIINYGELSQAAYTGLNRERRSRYAGSCLFSRKDFLSRVDVSNPNLYVITKFIYAMCTVSLPDAFMIKSWSKAAWSKQSNWMGFVAVATDEEIVRPGSADDPCVHGGWLSVYTSADPESQYNKKSARYQVLNEIKRLQDIYEHEETSITITGHSLGAALATINATDIVSNGYNKSCPVSAFVFGSPRVGNPDFQKAFDSDPDLRLLRIRNSPDVVPNWPKLGYSDAGTELMIDTGESPYLKAPGNPLTWHDMECYMHGVAGTQGSNGGFKLEIDRDIALVNKHEDALKNEYAIPSSWWVVQNKVGNSGSMVNGSPAIYTSPRQRLPPHQEQSFQIDQKGTLATMFSCDMANRWRELHGSGHWDGLLDPLDVDLRRCLITYGEMIMATYEAFIGEHRSPNAGMCRYRRADLFRRVDVSHPGWYAATRYIYATANADVHGKVLLRPLCREGRARECNWMGYVAVATDEGAAALGRRDIVVAWRGTQRALEWVADLKLAPASAAGILGPEGADGTDPSVHRGYLSLYTSEDQCSELSKQSARTQVLTEIGRLMDKYKDEETSITVIGHSLGATLATLNAADIAANSYNTSSLSPGGAEGRVPVTAVVFGSPRTGDRGFRDAFHRLRDLRMLRVRNRPDRIPHYPPVGYADVGVELLIDTRLSPFLRRHGSESQSHDLECHLHGVAGWHGEHRGFELVVDRDVALVNKFDDCLADEYPVPVRWKVHHNKSMVKGPDGRWVLQDHEPDDDDDD</sequence>
<dbReference type="GO" id="GO:0008970">
    <property type="term" value="F:phospholipase A1 activity"/>
    <property type="evidence" value="ECO:0007669"/>
    <property type="project" value="UniProtKB-UniRule"/>
</dbReference>
<dbReference type="GO" id="GO:0005737">
    <property type="term" value="C:cytoplasm"/>
    <property type="evidence" value="ECO:0007669"/>
    <property type="project" value="UniProtKB-ARBA"/>
</dbReference>
<dbReference type="eggNOG" id="KOG4569">
    <property type="taxonomic scope" value="Eukaryota"/>
</dbReference>
<dbReference type="PANTHER" id="PTHR31828:SF5">
    <property type="entry name" value="PHOSPHOLIPASE A1-II 2"/>
    <property type="match status" value="1"/>
</dbReference>
<dbReference type="InterPro" id="IPR029058">
    <property type="entry name" value="AB_hydrolase_fold"/>
</dbReference>
<dbReference type="EnsemblPlants" id="OMERI01G22530.1">
    <property type="protein sequence ID" value="OMERI01G22530.1"/>
    <property type="gene ID" value="OMERI01G22530"/>
</dbReference>
<dbReference type="GO" id="GO:0016042">
    <property type="term" value="P:lipid catabolic process"/>
    <property type="evidence" value="ECO:0007669"/>
    <property type="project" value="UniProtKB-UniRule"/>
</dbReference>
<accession>A0A0E0C5D5</accession>
<comment type="similarity">
    <text evidence="2 6">Belongs to the AB hydrolase superfamily. Lipase family.</text>
</comment>
<evidence type="ECO:0000256" key="1">
    <source>
        <dbReference type="ARBA" id="ARBA00003523"/>
    </source>
</evidence>
<evidence type="ECO:0000256" key="2">
    <source>
        <dbReference type="ARBA" id="ARBA00010701"/>
    </source>
</evidence>
<feature type="domain" description="Fungal lipase-type" evidence="7">
    <location>
        <begin position="513"/>
        <end position="679"/>
    </location>
</feature>
<dbReference type="Proteomes" id="UP000008021">
    <property type="component" value="Chromosome 1"/>
</dbReference>
<feature type="domain" description="Fungal lipase-type" evidence="7">
    <location>
        <begin position="137"/>
        <end position="256"/>
    </location>
</feature>
<evidence type="ECO:0000313" key="8">
    <source>
        <dbReference type="EnsemblPlants" id="OMERI01G22530.1"/>
    </source>
</evidence>
<reference evidence="8" key="1">
    <citation type="submission" date="2015-04" db="UniProtKB">
        <authorList>
            <consortium name="EnsemblPlants"/>
        </authorList>
    </citation>
    <scope>IDENTIFICATION</scope>
</reference>
<dbReference type="PANTHER" id="PTHR31828">
    <property type="entry name" value="PHOSPHOLIPASE A1-IIGAMMA"/>
    <property type="match status" value="1"/>
</dbReference>
<name>A0A0E0C5D5_9ORYZ</name>
<keyword evidence="9" id="KW-1185">Reference proteome</keyword>
<keyword evidence="5 6" id="KW-0443">Lipid metabolism</keyword>
<dbReference type="InterPro" id="IPR002921">
    <property type="entry name" value="Fungal_lipase-type"/>
</dbReference>
<organism evidence="8">
    <name type="scientific">Oryza meridionalis</name>
    <dbReference type="NCBI Taxonomy" id="40149"/>
    <lineage>
        <taxon>Eukaryota</taxon>
        <taxon>Viridiplantae</taxon>
        <taxon>Streptophyta</taxon>
        <taxon>Embryophyta</taxon>
        <taxon>Tracheophyta</taxon>
        <taxon>Spermatophyta</taxon>
        <taxon>Magnoliopsida</taxon>
        <taxon>Liliopsida</taxon>
        <taxon>Poales</taxon>
        <taxon>Poaceae</taxon>
        <taxon>BOP clade</taxon>
        <taxon>Oryzoideae</taxon>
        <taxon>Oryzeae</taxon>
        <taxon>Oryzinae</taxon>
        <taxon>Oryza</taxon>
    </lineage>
</organism>
<reference evidence="8" key="2">
    <citation type="submission" date="2018-05" db="EMBL/GenBank/DDBJ databases">
        <title>OmerRS3 (Oryza meridionalis Reference Sequence Version 3).</title>
        <authorList>
            <person name="Zhang J."/>
            <person name="Kudrna D."/>
            <person name="Lee S."/>
            <person name="Talag J."/>
            <person name="Welchert J."/>
            <person name="Wing R.A."/>
        </authorList>
    </citation>
    <scope>NUCLEOTIDE SEQUENCE [LARGE SCALE GENOMIC DNA]</scope>
    <source>
        <strain evidence="8">cv. OR44</strain>
    </source>
</reference>
<comment type="function">
    <text evidence="1 6">Acylhydrolase that catalyzes the hydrolysis of phospholipids at the sn-1 position.</text>
</comment>
<dbReference type="Gramene" id="OMERI01G22530.1">
    <property type="protein sequence ID" value="OMERI01G22530.1"/>
    <property type="gene ID" value="OMERI01G22530"/>
</dbReference>
<dbReference type="SUPFAM" id="SSF53474">
    <property type="entry name" value="alpha/beta-Hydrolases"/>
    <property type="match status" value="2"/>
</dbReference>
<evidence type="ECO:0000256" key="6">
    <source>
        <dbReference type="RuleBase" id="RU367093"/>
    </source>
</evidence>